<dbReference type="EMBL" id="SNRW01000020">
    <property type="protein sequence ID" value="KAA6404208.1"/>
    <property type="molecule type" value="Genomic_DNA"/>
</dbReference>
<reference evidence="2 3" key="1">
    <citation type="submission" date="2019-03" db="EMBL/GenBank/DDBJ databases">
        <title>Single cell metagenomics reveals metabolic interactions within the superorganism composed of flagellate Streblomastix strix and complex community of Bacteroidetes bacteria on its surface.</title>
        <authorList>
            <person name="Treitli S.C."/>
            <person name="Kolisko M."/>
            <person name="Husnik F."/>
            <person name="Keeling P."/>
            <person name="Hampl V."/>
        </authorList>
    </citation>
    <scope>NUCLEOTIDE SEQUENCE [LARGE SCALE GENOMIC DNA]</scope>
    <source>
        <strain evidence="2">ST1C</strain>
    </source>
</reference>
<sequence length="154" mass="17196">MSVPSTNLPPVVPRATSPHRTSPILSKSTVLYSQIPNLGNRTLQTTINTSQTYSTPKKNSSLSNFNVVSASSEKRERSPFHANITASSFSPQKPDELTRGSTNDEMIVNRPELVHYPQELQQRMMDKDIKSEDTTTVALLQLLHLGHKLRQKLS</sequence>
<proteinExistence type="predicted"/>
<name>A0A5J4XAB8_9EUKA</name>
<feature type="region of interest" description="Disordered" evidence="1">
    <location>
        <begin position="1"/>
        <end position="23"/>
    </location>
</feature>
<evidence type="ECO:0000256" key="1">
    <source>
        <dbReference type="SAM" id="MobiDB-lite"/>
    </source>
</evidence>
<dbReference type="AlphaFoldDB" id="A0A5J4XAB8"/>
<evidence type="ECO:0000313" key="3">
    <source>
        <dbReference type="Proteomes" id="UP000324800"/>
    </source>
</evidence>
<comment type="caution">
    <text evidence="2">The sequence shown here is derived from an EMBL/GenBank/DDBJ whole genome shotgun (WGS) entry which is preliminary data.</text>
</comment>
<organism evidence="2 3">
    <name type="scientific">Streblomastix strix</name>
    <dbReference type="NCBI Taxonomy" id="222440"/>
    <lineage>
        <taxon>Eukaryota</taxon>
        <taxon>Metamonada</taxon>
        <taxon>Preaxostyla</taxon>
        <taxon>Oxymonadida</taxon>
        <taxon>Streblomastigidae</taxon>
        <taxon>Streblomastix</taxon>
    </lineage>
</organism>
<evidence type="ECO:0000313" key="2">
    <source>
        <dbReference type="EMBL" id="KAA6404208.1"/>
    </source>
</evidence>
<accession>A0A5J4XAB8</accession>
<dbReference type="Proteomes" id="UP000324800">
    <property type="component" value="Unassembled WGS sequence"/>
</dbReference>
<feature type="region of interest" description="Disordered" evidence="1">
    <location>
        <begin position="70"/>
        <end position="102"/>
    </location>
</feature>
<gene>
    <name evidence="2" type="ORF">EZS28_000270</name>
</gene>
<protein>
    <submittedName>
        <fullName evidence="2">Uncharacterized protein</fullName>
    </submittedName>
</protein>